<keyword evidence="4" id="KW-1185">Reference proteome</keyword>
<evidence type="ECO:0000256" key="1">
    <source>
        <dbReference type="SAM" id="MobiDB-lite"/>
    </source>
</evidence>
<gene>
    <name evidence="3" type="ORF">KI688_012640</name>
</gene>
<proteinExistence type="predicted"/>
<evidence type="ECO:0000259" key="2">
    <source>
        <dbReference type="Pfam" id="PF00646"/>
    </source>
</evidence>
<dbReference type="InterPro" id="IPR001810">
    <property type="entry name" value="F-box_dom"/>
</dbReference>
<sequence>MPTSSTTSQHLPHANDHTQSSLSVLRHNGSRVTIFDIPLILDEILRHLTIFDLRNCQRVSKYWNGLCRPGIWSLHKLVIWGQEQQQQLAQQEQKEGKAPDTMLPTQTTTAWDLIDRNSALRSLSLENTELLLPQLTASYLNSLKQLTLGPVPRGLCRSLVDNLVAFCPFLIDLEMSEVGLHDLEMFRLVQSYVGLQRVDISIYANMTDRVIPTLIQASDDGTTMSEVEGPEEVEVDSVG</sequence>
<dbReference type="SUPFAM" id="SSF81383">
    <property type="entry name" value="F-box domain"/>
    <property type="match status" value="1"/>
</dbReference>
<dbReference type="OrthoDB" id="2448843at2759"/>
<feature type="region of interest" description="Disordered" evidence="1">
    <location>
        <begin position="1"/>
        <end position="21"/>
    </location>
</feature>
<name>A0A9P8BT58_9FUNG</name>
<dbReference type="Gene3D" id="3.80.10.10">
    <property type="entry name" value="Ribonuclease Inhibitor"/>
    <property type="match status" value="1"/>
</dbReference>
<feature type="domain" description="F-box" evidence="2">
    <location>
        <begin position="38"/>
        <end position="68"/>
    </location>
</feature>
<evidence type="ECO:0000313" key="3">
    <source>
        <dbReference type="EMBL" id="KAG9066731.1"/>
    </source>
</evidence>
<dbReference type="EMBL" id="JAHRHY010000009">
    <property type="protein sequence ID" value="KAG9066731.1"/>
    <property type="molecule type" value="Genomic_DNA"/>
</dbReference>
<protein>
    <recommendedName>
        <fullName evidence="2">F-box domain-containing protein</fullName>
    </recommendedName>
</protein>
<accession>A0A9P8BT58</accession>
<comment type="caution">
    <text evidence="3">The sequence shown here is derived from an EMBL/GenBank/DDBJ whole genome shotgun (WGS) entry which is preliminary data.</text>
</comment>
<evidence type="ECO:0000313" key="4">
    <source>
        <dbReference type="Proteomes" id="UP000707451"/>
    </source>
</evidence>
<dbReference type="InterPro" id="IPR036047">
    <property type="entry name" value="F-box-like_dom_sf"/>
</dbReference>
<feature type="compositionally biased region" description="Polar residues" evidence="1">
    <location>
        <begin position="1"/>
        <end position="10"/>
    </location>
</feature>
<dbReference type="AlphaFoldDB" id="A0A9P8BT58"/>
<dbReference type="CDD" id="cd09917">
    <property type="entry name" value="F-box_SF"/>
    <property type="match status" value="1"/>
</dbReference>
<dbReference type="SUPFAM" id="SSF52047">
    <property type="entry name" value="RNI-like"/>
    <property type="match status" value="1"/>
</dbReference>
<dbReference type="Pfam" id="PF00646">
    <property type="entry name" value="F-box"/>
    <property type="match status" value="1"/>
</dbReference>
<dbReference type="Proteomes" id="UP000707451">
    <property type="component" value="Unassembled WGS sequence"/>
</dbReference>
<organism evidence="3 4">
    <name type="scientific">Linnemannia hyalina</name>
    <dbReference type="NCBI Taxonomy" id="64524"/>
    <lineage>
        <taxon>Eukaryota</taxon>
        <taxon>Fungi</taxon>
        <taxon>Fungi incertae sedis</taxon>
        <taxon>Mucoromycota</taxon>
        <taxon>Mortierellomycotina</taxon>
        <taxon>Mortierellomycetes</taxon>
        <taxon>Mortierellales</taxon>
        <taxon>Mortierellaceae</taxon>
        <taxon>Linnemannia</taxon>
    </lineage>
</organism>
<reference evidence="3" key="1">
    <citation type="submission" date="2021-06" db="EMBL/GenBank/DDBJ databases">
        <title>Genome Sequence of Mortierella hyaline Strain SCG-10, a Cold-Adapted, Nitrate-Reducing Fungus Isolated from Soil in Minnesota, USA.</title>
        <authorList>
            <person name="Aldossari N."/>
        </authorList>
    </citation>
    <scope>NUCLEOTIDE SEQUENCE</scope>
    <source>
        <strain evidence="3">SCG-10</strain>
    </source>
</reference>
<dbReference type="InterPro" id="IPR032675">
    <property type="entry name" value="LRR_dom_sf"/>
</dbReference>